<keyword evidence="3" id="KW-1185">Reference proteome</keyword>
<evidence type="ECO:0000313" key="3">
    <source>
        <dbReference type="Proteomes" id="UP000828390"/>
    </source>
</evidence>
<protein>
    <submittedName>
        <fullName evidence="2">Uncharacterized protein</fullName>
    </submittedName>
</protein>
<gene>
    <name evidence="2" type="ORF">DPMN_116463</name>
</gene>
<dbReference type="AlphaFoldDB" id="A0A9D4QUB4"/>
<name>A0A9D4QUB4_DREPO</name>
<organism evidence="2 3">
    <name type="scientific">Dreissena polymorpha</name>
    <name type="common">Zebra mussel</name>
    <name type="synonym">Mytilus polymorpha</name>
    <dbReference type="NCBI Taxonomy" id="45954"/>
    <lineage>
        <taxon>Eukaryota</taxon>
        <taxon>Metazoa</taxon>
        <taxon>Spiralia</taxon>
        <taxon>Lophotrochozoa</taxon>
        <taxon>Mollusca</taxon>
        <taxon>Bivalvia</taxon>
        <taxon>Autobranchia</taxon>
        <taxon>Heteroconchia</taxon>
        <taxon>Euheterodonta</taxon>
        <taxon>Imparidentia</taxon>
        <taxon>Neoheterodontei</taxon>
        <taxon>Myida</taxon>
        <taxon>Dreissenoidea</taxon>
        <taxon>Dreissenidae</taxon>
        <taxon>Dreissena</taxon>
    </lineage>
</organism>
<reference evidence="2" key="1">
    <citation type="journal article" date="2019" name="bioRxiv">
        <title>The Genome of the Zebra Mussel, Dreissena polymorpha: A Resource for Invasive Species Research.</title>
        <authorList>
            <person name="McCartney M.A."/>
            <person name="Auch B."/>
            <person name="Kono T."/>
            <person name="Mallez S."/>
            <person name="Zhang Y."/>
            <person name="Obille A."/>
            <person name="Becker A."/>
            <person name="Abrahante J.E."/>
            <person name="Garbe J."/>
            <person name="Badalamenti J.P."/>
            <person name="Herman A."/>
            <person name="Mangelson H."/>
            <person name="Liachko I."/>
            <person name="Sullivan S."/>
            <person name="Sone E.D."/>
            <person name="Koren S."/>
            <person name="Silverstein K.A.T."/>
            <person name="Beckman K.B."/>
            <person name="Gohl D.M."/>
        </authorList>
    </citation>
    <scope>NUCLEOTIDE SEQUENCE</scope>
    <source>
        <strain evidence="2">Duluth1</strain>
        <tissue evidence="2">Whole animal</tissue>
    </source>
</reference>
<evidence type="ECO:0000313" key="2">
    <source>
        <dbReference type="EMBL" id="KAH3842957.1"/>
    </source>
</evidence>
<feature type="region of interest" description="Disordered" evidence="1">
    <location>
        <begin position="1"/>
        <end position="55"/>
    </location>
</feature>
<reference evidence="2" key="2">
    <citation type="submission" date="2020-11" db="EMBL/GenBank/DDBJ databases">
        <authorList>
            <person name="McCartney M.A."/>
            <person name="Auch B."/>
            <person name="Kono T."/>
            <person name="Mallez S."/>
            <person name="Becker A."/>
            <person name="Gohl D.M."/>
            <person name="Silverstein K.A.T."/>
            <person name="Koren S."/>
            <person name="Bechman K.B."/>
            <person name="Herman A."/>
            <person name="Abrahante J.E."/>
            <person name="Garbe J."/>
        </authorList>
    </citation>
    <scope>NUCLEOTIDE SEQUENCE</scope>
    <source>
        <strain evidence="2">Duluth1</strain>
        <tissue evidence="2">Whole animal</tissue>
    </source>
</reference>
<feature type="compositionally biased region" description="Polar residues" evidence="1">
    <location>
        <begin position="39"/>
        <end position="51"/>
    </location>
</feature>
<dbReference type="EMBL" id="JAIWYP010000004">
    <property type="protein sequence ID" value="KAH3842957.1"/>
    <property type="molecule type" value="Genomic_DNA"/>
</dbReference>
<evidence type="ECO:0000256" key="1">
    <source>
        <dbReference type="SAM" id="MobiDB-lite"/>
    </source>
</evidence>
<proteinExistence type="predicted"/>
<dbReference type="Proteomes" id="UP000828390">
    <property type="component" value="Unassembled WGS sequence"/>
</dbReference>
<feature type="compositionally biased region" description="Basic and acidic residues" evidence="1">
    <location>
        <begin position="1"/>
        <end position="18"/>
    </location>
</feature>
<comment type="caution">
    <text evidence="2">The sequence shown here is derived from an EMBL/GenBank/DDBJ whole genome shotgun (WGS) entry which is preliminary data.</text>
</comment>
<accession>A0A9D4QUB4</accession>
<sequence length="90" mass="10442">MERRLERHVTSAESDLPHANRSQNTHQSCTVKQDHVYTTHPNRVSRTTSHPNTRDMLCTPVTVTRLTCALQIFYRQKNRPKINFGLAIDL</sequence>
<feature type="compositionally biased region" description="Polar residues" evidence="1">
    <location>
        <begin position="20"/>
        <end position="31"/>
    </location>
</feature>